<proteinExistence type="inferred from homology"/>
<dbReference type="EMBL" id="KB932931">
    <property type="protein sequence ID" value="EOO02145.1"/>
    <property type="molecule type" value="Genomic_DNA"/>
</dbReference>
<evidence type="ECO:0000256" key="1">
    <source>
        <dbReference type="ARBA" id="ARBA00005979"/>
    </source>
</evidence>
<dbReference type="InterPro" id="IPR051799">
    <property type="entry name" value="NADH_flavin_oxidoreductase"/>
</dbReference>
<dbReference type="SUPFAM" id="SSF51395">
    <property type="entry name" value="FMN-linked oxidoreductases"/>
    <property type="match status" value="1"/>
</dbReference>
<dbReference type="Pfam" id="PF00724">
    <property type="entry name" value="Oxidored_FMN"/>
    <property type="match status" value="1"/>
</dbReference>
<keyword evidence="4" id="KW-0560">Oxidoreductase</keyword>
<gene>
    <name evidence="6" type="ORF">UCRPA7_2343</name>
</gene>
<dbReference type="GO" id="GO:0010181">
    <property type="term" value="F:FMN binding"/>
    <property type="evidence" value="ECO:0007669"/>
    <property type="project" value="InterPro"/>
</dbReference>
<dbReference type="Gene3D" id="3.20.20.70">
    <property type="entry name" value="Aldolase class I"/>
    <property type="match status" value="1"/>
</dbReference>
<dbReference type="InterPro" id="IPR013785">
    <property type="entry name" value="Aldolase_TIM"/>
</dbReference>
<sequence length="270" mass="29361">MTLEDIHEVIRQFVTAARLASEAGFAGIELHAAHGYLLAQFLSPTINRRSDAYGGSPAARAKLIVDIVEAIRAEVPSTFCIGVKLNSVDHQSISELKDCIEQLHAIAAAGVDFVEISGGTYENPVVRIDLDYFPTVPTPISGMILGNKELEKSDRTKAREAFFLEFAKAIRSEFPEVPLMVTGGFRTRQGMEAAVAEGHCDLIGIARPACLNPALPKNTIFNSELASEDAKVYARRIDAPWLLKKIAGFGVGAGMESTWYSKQIQKLGKL</sequence>
<dbReference type="AlphaFoldDB" id="R8BS74"/>
<dbReference type="RefSeq" id="XP_007913111.1">
    <property type="nucleotide sequence ID" value="XM_007914920.1"/>
</dbReference>
<dbReference type="GO" id="GO:0016491">
    <property type="term" value="F:oxidoreductase activity"/>
    <property type="evidence" value="ECO:0007669"/>
    <property type="project" value="UniProtKB-KW"/>
</dbReference>
<dbReference type="eggNOG" id="KOG0134">
    <property type="taxonomic scope" value="Eukaryota"/>
</dbReference>
<protein>
    <submittedName>
        <fullName evidence="6">Putative nadph dehydrogenase protein</fullName>
    </submittedName>
</protein>
<dbReference type="Proteomes" id="UP000014074">
    <property type="component" value="Unassembled WGS sequence"/>
</dbReference>
<evidence type="ECO:0000256" key="2">
    <source>
        <dbReference type="ARBA" id="ARBA00022630"/>
    </source>
</evidence>
<dbReference type="InterPro" id="IPR001155">
    <property type="entry name" value="OxRdtase_FMN_N"/>
</dbReference>
<comment type="similarity">
    <text evidence="1">Belongs to the NADH:flavin oxidoreductase/NADH oxidase family.</text>
</comment>
<evidence type="ECO:0000259" key="5">
    <source>
        <dbReference type="Pfam" id="PF00724"/>
    </source>
</evidence>
<dbReference type="OrthoDB" id="1663137at2759"/>
<name>R8BS74_PHAM7</name>
<dbReference type="PANTHER" id="PTHR43656">
    <property type="entry name" value="BINDING OXIDOREDUCTASE, PUTATIVE (AFU_ORTHOLOGUE AFUA_2G08260)-RELATED"/>
    <property type="match status" value="1"/>
</dbReference>
<reference evidence="7" key="1">
    <citation type="journal article" date="2013" name="Genome Announc.">
        <title>Draft genome sequence of the ascomycete Phaeoacremonium aleophilum strain UCR-PA7, a causal agent of the esca disease complex in grapevines.</title>
        <authorList>
            <person name="Blanco-Ulate B."/>
            <person name="Rolshausen P."/>
            <person name="Cantu D."/>
        </authorList>
    </citation>
    <scope>NUCLEOTIDE SEQUENCE [LARGE SCALE GENOMIC DNA]</scope>
    <source>
        <strain evidence="7">UCR-PA7</strain>
    </source>
</reference>
<evidence type="ECO:0000313" key="7">
    <source>
        <dbReference type="Proteomes" id="UP000014074"/>
    </source>
</evidence>
<dbReference type="HOGENOM" id="CLU_012153_6_1_1"/>
<organism evidence="6 7">
    <name type="scientific">Phaeoacremonium minimum (strain UCR-PA7)</name>
    <name type="common">Esca disease fungus</name>
    <name type="synonym">Togninia minima</name>
    <dbReference type="NCBI Taxonomy" id="1286976"/>
    <lineage>
        <taxon>Eukaryota</taxon>
        <taxon>Fungi</taxon>
        <taxon>Dikarya</taxon>
        <taxon>Ascomycota</taxon>
        <taxon>Pezizomycotina</taxon>
        <taxon>Sordariomycetes</taxon>
        <taxon>Sordariomycetidae</taxon>
        <taxon>Togniniales</taxon>
        <taxon>Togniniaceae</taxon>
        <taxon>Phaeoacremonium</taxon>
    </lineage>
</organism>
<evidence type="ECO:0000313" key="6">
    <source>
        <dbReference type="EMBL" id="EOO02145.1"/>
    </source>
</evidence>
<evidence type="ECO:0000256" key="3">
    <source>
        <dbReference type="ARBA" id="ARBA00022643"/>
    </source>
</evidence>
<dbReference type="GeneID" id="19322582"/>
<keyword evidence="3" id="KW-0288">FMN</keyword>
<dbReference type="KEGG" id="tmn:UCRPA7_2343"/>
<keyword evidence="2" id="KW-0285">Flavoprotein</keyword>
<keyword evidence="7" id="KW-1185">Reference proteome</keyword>
<evidence type="ECO:0000256" key="4">
    <source>
        <dbReference type="ARBA" id="ARBA00023002"/>
    </source>
</evidence>
<dbReference type="PANTHER" id="PTHR43656:SF2">
    <property type="entry name" value="BINDING OXIDOREDUCTASE, PUTATIVE (AFU_ORTHOLOGUE AFUA_2G08260)-RELATED"/>
    <property type="match status" value="1"/>
</dbReference>
<feature type="domain" description="NADH:flavin oxidoreductase/NADH oxidase N-terminal" evidence="5">
    <location>
        <begin position="1"/>
        <end position="117"/>
    </location>
</feature>
<accession>R8BS74</accession>